<organism evidence="2 3">
    <name type="scientific">Paenibacillus psychroresistens</name>
    <dbReference type="NCBI Taxonomy" id="1778678"/>
    <lineage>
        <taxon>Bacteria</taxon>
        <taxon>Bacillati</taxon>
        <taxon>Bacillota</taxon>
        <taxon>Bacilli</taxon>
        <taxon>Bacillales</taxon>
        <taxon>Paenibacillaceae</taxon>
        <taxon>Paenibacillus</taxon>
    </lineage>
</organism>
<dbReference type="CDD" id="cd24007">
    <property type="entry name" value="ASKHA_NBD_eukNAGK-like"/>
    <property type="match status" value="1"/>
</dbReference>
<name>A0A6B8RTH7_9BACL</name>
<dbReference type="PANTHER" id="PTHR43190">
    <property type="entry name" value="N-ACETYL-D-GLUCOSAMINE KINASE"/>
    <property type="match status" value="1"/>
</dbReference>
<dbReference type="InterPro" id="IPR052519">
    <property type="entry name" value="Euk-type_GlcNAc_Kinase"/>
</dbReference>
<keyword evidence="3" id="KW-1185">Reference proteome</keyword>
<dbReference type="RefSeq" id="WP_155704864.1">
    <property type="nucleotide sequence ID" value="NZ_CP034235.1"/>
</dbReference>
<accession>A0A6B8RTH7</accession>
<evidence type="ECO:0000313" key="3">
    <source>
        <dbReference type="Proteomes" id="UP000426246"/>
    </source>
</evidence>
<dbReference type="Proteomes" id="UP000426246">
    <property type="component" value="Chromosome"/>
</dbReference>
<dbReference type="Pfam" id="PF01869">
    <property type="entry name" value="BcrAD_BadFG"/>
    <property type="match status" value="1"/>
</dbReference>
<dbReference type="EMBL" id="CP034235">
    <property type="protein sequence ID" value="QGQ99701.1"/>
    <property type="molecule type" value="Genomic_DNA"/>
</dbReference>
<dbReference type="InterPro" id="IPR002731">
    <property type="entry name" value="ATPase_BadF"/>
</dbReference>
<reference evidence="3" key="1">
    <citation type="submission" date="2018-11" db="EMBL/GenBank/DDBJ databases">
        <title>Complete genome sequence of Paenibacillus sp. ML311-T8.</title>
        <authorList>
            <person name="Nam Y.-D."/>
            <person name="Kang J."/>
            <person name="Chung W.-H."/>
            <person name="Park Y.S."/>
        </authorList>
    </citation>
    <scope>NUCLEOTIDE SEQUENCE [LARGE SCALE GENOMIC DNA]</scope>
    <source>
        <strain evidence="3">ML311-T8</strain>
    </source>
</reference>
<feature type="domain" description="ATPase BadF/BadG/BcrA/BcrD type" evidence="1">
    <location>
        <begin position="7"/>
        <end position="300"/>
    </location>
</feature>
<dbReference type="Gene3D" id="3.30.420.40">
    <property type="match status" value="2"/>
</dbReference>
<gene>
    <name evidence="2" type="ORF">EHS13_34990</name>
</gene>
<dbReference type="AlphaFoldDB" id="A0A6B8RTH7"/>
<protein>
    <recommendedName>
        <fullName evidence="1">ATPase BadF/BadG/BcrA/BcrD type domain-containing protein</fullName>
    </recommendedName>
</protein>
<evidence type="ECO:0000259" key="1">
    <source>
        <dbReference type="Pfam" id="PF01869"/>
    </source>
</evidence>
<dbReference type="PANTHER" id="PTHR43190:SF3">
    <property type="entry name" value="N-ACETYL-D-GLUCOSAMINE KINASE"/>
    <property type="match status" value="1"/>
</dbReference>
<dbReference type="OrthoDB" id="9772633at2"/>
<dbReference type="InterPro" id="IPR043129">
    <property type="entry name" value="ATPase_NBD"/>
</dbReference>
<dbReference type="SUPFAM" id="SSF53067">
    <property type="entry name" value="Actin-like ATPase domain"/>
    <property type="match status" value="2"/>
</dbReference>
<proteinExistence type="predicted"/>
<sequence>MKYIMALDGGGSKLLCLVSDEYGNLCGYSTSGPTNSHFNSEQEIEQSISQAIEQALLRNNIQRVDITAVYWAMPVIHQFVHDTIIKWTHPHVAVHNCEEYHLSLYAAIQEEYGAICVAGTGSFTMTHTKKFGARYVGGWGSIFGDEGSGYSIGCKAFAACTYMSDQIGPFTSLLEKILTEFQFDNLRNLLFYIHGLQKGDQRKRIASICRIVGLSAAEGDIVAINILKDAAIMLANQTIQTLRLDQSELYQGFPLTISGGVWKAHPLLYQTFAKMVKQQQPQIEVFQPLFEPVVGGILIGLRERNFPIKHNIGKFKQIYADYLIDK</sequence>
<evidence type="ECO:0000313" key="2">
    <source>
        <dbReference type="EMBL" id="QGQ99701.1"/>
    </source>
</evidence>
<dbReference type="KEGG" id="ppsc:EHS13_34990"/>